<feature type="transmembrane region" description="Helical" evidence="6">
    <location>
        <begin position="136"/>
        <end position="152"/>
    </location>
</feature>
<evidence type="ECO:0000313" key="9">
    <source>
        <dbReference type="Proteomes" id="UP000581135"/>
    </source>
</evidence>
<dbReference type="RefSeq" id="WP_183417061.1">
    <property type="nucleotide sequence ID" value="NZ_JACHXA010000007.1"/>
</dbReference>
<evidence type="ECO:0000256" key="2">
    <source>
        <dbReference type="ARBA" id="ARBA00009853"/>
    </source>
</evidence>
<evidence type="ECO:0000259" key="7">
    <source>
        <dbReference type="Pfam" id="PF00892"/>
    </source>
</evidence>
<keyword evidence="3 6" id="KW-0812">Transmembrane</keyword>
<feature type="transmembrane region" description="Helical" evidence="6">
    <location>
        <begin position="191"/>
        <end position="213"/>
    </location>
</feature>
<sequence>MPQSSSTVIAARSGASSLAAIGFMVAAGFLNTIMLSAIKHLADDLHPLEVGFFRCLVGLIVLLPVIWHAGGLAVVRTERIGAHMLRGALNAAGMLTFFWAISLAPLATISAIGFTAPLFASLLAIVILAERVGLRRWIGIGVGFAGTLIILRPGADSIGLGALMALGSSVAWAGAMIVIKRLTATESPLSITAWAAFFVGLFSFIPTLFVWQWPSGAQWWMLAGIGALGSMIQFCFAKAFSLADTTVVLPFDFLKLVWASILGFLIFQEVPDLWTWVGGSVIFGGSIYIAYRERKSGIETAVTAAKSPPP</sequence>
<proteinExistence type="inferred from homology"/>
<dbReference type="SUPFAM" id="SSF103481">
    <property type="entry name" value="Multidrug resistance efflux transporter EmrE"/>
    <property type="match status" value="2"/>
</dbReference>
<feature type="transmembrane region" description="Helical" evidence="6">
    <location>
        <begin position="111"/>
        <end position="129"/>
    </location>
</feature>
<evidence type="ECO:0000313" key="8">
    <source>
        <dbReference type="EMBL" id="MBB3066244.1"/>
    </source>
</evidence>
<protein>
    <submittedName>
        <fullName evidence="8">Drug/metabolite transporter (DMT)-like permease</fullName>
    </submittedName>
</protein>
<evidence type="ECO:0000256" key="6">
    <source>
        <dbReference type="SAM" id="Phobius"/>
    </source>
</evidence>
<feature type="transmembrane region" description="Helical" evidence="6">
    <location>
        <begin position="87"/>
        <end position="105"/>
    </location>
</feature>
<feature type="transmembrane region" description="Helical" evidence="6">
    <location>
        <begin position="219"/>
        <end position="240"/>
    </location>
</feature>
<keyword evidence="4 6" id="KW-1133">Transmembrane helix</keyword>
<feature type="transmembrane region" description="Helical" evidence="6">
    <location>
        <begin position="158"/>
        <end position="179"/>
    </location>
</feature>
<gene>
    <name evidence="8" type="ORF">FHR98_002549</name>
</gene>
<dbReference type="InterPro" id="IPR037185">
    <property type="entry name" value="EmrE-like"/>
</dbReference>
<evidence type="ECO:0000256" key="5">
    <source>
        <dbReference type="ARBA" id="ARBA00023136"/>
    </source>
</evidence>
<feature type="transmembrane region" description="Helical" evidence="6">
    <location>
        <begin position="50"/>
        <end position="75"/>
    </location>
</feature>
<comment type="subcellular location">
    <subcellularLocation>
        <location evidence="1">Membrane</location>
        <topology evidence="1">Multi-pass membrane protein</topology>
    </subcellularLocation>
</comment>
<dbReference type="PANTHER" id="PTHR22911:SF6">
    <property type="entry name" value="SOLUTE CARRIER FAMILY 35 MEMBER G1"/>
    <property type="match status" value="1"/>
</dbReference>
<evidence type="ECO:0000256" key="1">
    <source>
        <dbReference type="ARBA" id="ARBA00004141"/>
    </source>
</evidence>
<feature type="transmembrane region" description="Helical" evidence="6">
    <location>
        <begin position="273"/>
        <end position="291"/>
    </location>
</feature>
<dbReference type="Pfam" id="PF00892">
    <property type="entry name" value="EamA"/>
    <property type="match status" value="2"/>
</dbReference>
<dbReference type="PANTHER" id="PTHR22911">
    <property type="entry name" value="ACYL-MALONYL CONDENSING ENZYME-RELATED"/>
    <property type="match status" value="1"/>
</dbReference>
<dbReference type="InterPro" id="IPR000620">
    <property type="entry name" value="EamA_dom"/>
</dbReference>
<comment type="caution">
    <text evidence="8">The sequence shown here is derived from an EMBL/GenBank/DDBJ whole genome shotgun (WGS) entry which is preliminary data.</text>
</comment>
<organism evidence="8 9">
    <name type="scientific">Limibacillus halophilus</name>
    <dbReference type="NCBI Taxonomy" id="1579333"/>
    <lineage>
        <taxon>Bacteria</taxon>
        <taxon>Pseudomonadati</taxon>
        <taxon>Pseudomonadota</taxon>
        <taxon>Alphaproteobacteria</taxon>
        <taxon>Rhodospirillales</taxon>
        <taxon>Rhodovibrionaceae</taxon>
        <taxon>Limibacillus</taxon>
    </lineage>
</organism>
<feature type="transmembrane region" description="Helical" evidence="6">
    <location>
        <begin position="18"/>
        <end position="38"/>
    </location>
</feature>
<evidence type="ECO:0000256" key="4">
    <source>
        <dbReference type="ARBA" id="ARBA00022989"/>
    </source>
</evidence>
<dbReference type="EMBL" id="JACHXA010000007">
    <property type="protein sequence ID" value="MBB3066244.1"/>
    <property type="molecule type" value="Genomic_DNA"/>
</dbReference>
<dbReference type="AlphaFoldDB" id="A0A839SX66"/>
<name>A0A839SX66_9PROT</name>
<reference evidence="8 9" key="1">
    <citation type="submission" date="2020-08" db="EMBL/GenBank/DDBJ databases">
        <title>Genomic Encyclopedia of Type Strains, Phase III (KMG-III): the genomes of soil and plant-associated and newly described type strains.</title>
        <authorList>
            <person name="Whitman W."/>
        </authorList>
    </citation>
    <scope>NUCLEOTIDE SEQUENCE [LARGE SCALE GENOMIC DNA]</scope>
    <source>
        <strain evidence="8 9">CECT 8803</strain>
    </source>
</reference>
<feature type="domain" description="EamA" evidence="7">
    <location>
        <begin position="20"/>
        <end position="151"/>
    </location>
</feature>
<accession>A0A839SX66</accession>
<evidence type="ECO:0000256" key="3">
    <source>
        <dbReference type="ARBA" id="ARBA00022692"/>
    </source>
</evidence>
<keyword evidence="9" id="KW-1185">Reference proteome</keyword>
<dbReference type="Proteomes" id="UP000581135">
    <property type="component" value="Unassembled WGS sequence"/>
</dbReference>
<dbReference type="GO" id="GO:0016020">
    <property type="term" value="C:membrane"/>
    <property type="evidence" value="ECO:0007669"/>
    <property type="project" value="UniProtKB-SubCell"/>
</dbReference>
<keyword evidence="5 6" id="KW-0472">Membrane</keyword>
<comment type="similarity">
    <text evidence="2">Belongs to the drug/metabolite transporter (DMT) superfamily. 10 TMS drug/metabolite exporter (DME) (TC 2.A.7.3) family.</text>
</comment>
<feature type="domain" description="EamA" evidence="7">
    <location>
        <begin position="160"/>
        <end position="289"/>
    </location>
</feature>
<feature type="transmembrane region" description="Helical" evidence="6">
    <location>
        <begin position="247"/>
        <end position="267"/>
    </location>
</feature>